<proteinExistence type="predicted"/>
<accession>X0SP09</accession>
<dbReference type="AlphaFoldDB" id="X0SP09"/>
<evidence type="ECO:0000313" key="1">
    <source>
        <dbReference type="EMBL" id="GAF82804.1"/>
    </source>
</evidence>
<name>X0SP09_9ZZZZ</name>
<feature type="non-terminal residue" evidence="1">
    <location>
        <position position="1"/>
    </location>
</feature>
<reference evidence="1" key="1">
    <citation type="journal article" date="2014" name="Front. Microbiol.">
        <title>High frequency of phylogenetically diverse reductive dehalogenase-homologous genes in deep subseafloor sedimentary metagenomes.</title>
        <authorList>
            <person name="Kawai M."/>
            <person name="Futagami T."/>
            <person name="Toyoda A."/>
            <person name="Takaki Y."/>
            <person name="Nishi S."/>
            <person name="Hori S."/>
            <person name="Arai W."/>
            <person name="Tsubouchi T."/>
            <person name="Morono Y."/>
            <person name="Uchiyama I."/>
            <person name="Ito T."/>
            <person name="Fujiyama A."/>
            <person name="Inagaki F."/>
            <person name="Takami H."/>
        </authorList>
    </citation>
    <scope>NUCLEOTIDE SEQUENCE</scope>
    <source>
        <strain evidence="1">Expedition CK06-06</strain>
    </source>
</reference>
<gene>
    <name evidence="1" type="ORF">S01H1_04153</name>
</gene>
<protein>
    <submittedName>
        <fullName evidence="1">Uncharacterized protein</fullName>
    </submittedName>
</protein>
<organism evidence="1">
    <name type="scientific">marine sediment metagenome</name>
    <dbReference type="NCBI Taxonomy" id="412755"/>
    <lineage>
        <taxon>unclassified sequences</taxon>
        <taxon>metagenomes</taxon>
        <taxon>ecological metagenomes</taxon>
    </lineage>
</organism>
<comment type="caution">
    <text evidence="1">The sequence shown here is derived from an EMBL/GenBank/DDBJ whole genome shotgun (WGS) entry which is preliminary data.</text>
</comment>
<sequence>YVTDDGAVINYSIKLNGNGELFSIDGLGALTKGLNQFSLYIKGEVGSIITVQFGAIGSAVFTITDSEWNQFSLLNSTEITTLSIPTSTNFIDITATASSNTEDIYISDLLMKEL</sequence>
<dbReference type="EMBL" id="BARS01002208">
    <property type="protein sequence ID" value="GAF82804.1"/>
    <property type="molecule type" value="Genomic_DNA"/>
</dbReference>